<feature type="domain" description="HTH marR-type" evidence="4">
    <location>
        <begin position="18"/>
        <end position="154"/>
    </location>
</feature>
<dbReference type="EMBL" id="SBLB01000001">
    <property type="protein sequence ID" value="RYC71325.1"/>
    <property type="molecule type" value="Genomic_DNA"/>
</dbReference>
<dbReference type="InterPro" id="IPR036388">
    <property type="entry name" value="WH-like_DNA-bd_sf"/>
</dbReference>
<evidence type="ECO:0000259" key="4">
    <source>
        <dbReference type="PROSITE" id="PS50995"/>
    </source>
</evidence>
<dbReference type="GO" id="GO:0003700">
    <property type="term" value="F:DNA-binding transcription factor activity"/>
    <property type="evidence" value="ECO:0007669"/>
    <property type="project" value="InterPro"/>
</dbReference>
<evidence type="ECO:0000313" key="6">
    <source>
        <dbReference type="Proteomes" id="UP000290407"/>
    </source>
</evidence>
<accession>A0A4Q2UU18</accession>
<evidence type="ECO:0000256" key="1">
    <source>
        <dbReference type="ARBA" id="ARBA00023015"/>
    </source>
</evidence>
<keyword evidence="3" id="KW-0804">Transcription</keyword>
<protein>
    <submittedName>
        <fullName evidence="5">MarR family transcriptional regulator</fullName>
    </submittedName>
</protein>
<dbReference type="PANTHER" id="PTHR33164:SF64">
    <property type="entry name" value="TRANSCRIPTIONAL REGULATOR SLYA"/>
    <property type="match status" value="1"/>
</dbReference>
<dbReference type="RefSeq" id="WP_129600105.1">
    <property type="nucleotide sequence ID" value="NZ_SBLB01000001.1"/>
</dbReference>
<evidence type="ECO:0000256" key="3">
    <source>
        <dbReference type="ARBA" id="ARBA00023163"/>
    </source>
</evidence>
<proteinExistence type="predicted"/>
<dbReference type="PRINTS" id="PR00598">
    <property type="entry name" value="HTHMARR"/>
</dbReference>
<dbReference type="SUPFAM" id="SSF46785">
    <property type="entry name" value="Winged helix' DNA-binding domain"/>
    <property type="match status" value="1"/>
</dbReference>
<keyword evidence="6" id="KW-1185">Reference proteome</keyword>
<evidence type="ECO:0000256" key="2">
    <source>
        <dbReference type="ARBA" id="ARBA00023125"/>
    </source>
</evidence>
<dbReference type="InterPro" id="IPR039422">
    <property type="entry name" value="MarR/SlyA-like"/>
</dbReference>
<keyword evidence="1" id="KW-0805">Transcription regulation</keyword>
<gene>
    <name evidence="5" type="ORF">EQG79_04060</name>
</gene>
<dbReference type="PROSITE" id="PS50995">
    <property type="entry name" value="HTH_MARR_2"/>
    <property type="match status" value="1"/>
</dbReference>
<dbReference type="Pfam" id="PF12802">
    <property type="entry name" value="MarR_2"/>
    <property type="match status" value="1"/>
</dbReference>
<evidence type="ECO:0000313" key="5">
    <source>
        <dbReference type="EMBL" id="RYC71325.1"/>
    </source>
</evidence>
<dbReference type="Gene3D" id="1.10.10.10">
    <property type="entry name" value="Winged helix-like DNA-binding domain superfamily/Winged helix DNA-binding domain"/>
    <property type="match status" value="1"/>
</dbReference>
<name>A0A4Q2UU18_9BACT</name>
<comment type="caution">
    <text evidence="5">The sequence shown here is derived from an EMBL/GenBank/DDBJ whole genome shotgun (WGS) entry which is preliminary data.</text>
</comment>
<dbReference type="AlphaFoldDB" id="A0A4Q2UU18"/>
<keyword evidence="2" id="KW-0238">DNA-binding</keyword>
<dbReference type="PANTHER" id="PTHR33164">
    <property type="entry name" value="TRANSCRIPTIONAL REGULATOR, MARR FAMILY"/>
    <property type="match status" value="1"/>
</dbReference>
<dbReference type="InterPro" id="IPR000835">
    <property type="entry name" value="HTH_MarR-typ"/>
</dbReference>
<dbReference type="Proteomes" id="UP000290407">
    <property type="component" value="Unassembled WGS sequence"/>
</dbReference>
<dbReference type="GO" id="GO:0006950">
    <property type="term" value="P:response to stress"/>
    <property type="evidence" value="ECO:0007669"/>
    <property type="project" value="TreeGrafter"/>
</dbReference>
<sequence>MTVIKERELQTRFAERMGTQAIFVISHVGHLMARRANRELARLGFTIQIEQFPVLFVVYFAGEELLSQQEIANFLQKDKSGIQRSVRTLERDGYLRVVPDSDDRRKNMIRLTPAGKMVIEQALKTTETIDHEVMSQLTADERDSFLKTVMKIATLLEK</sequence>
<organism evidence="5 6">
    <name type="scientific">Spirosoma sordidisoli</name>
    <dbReference type="NCBI Taxonomy" id="2502893"/>
    <lineage>
        <taxon>Bacteria</taxon>
        <taxon>Pseudomonadati</taxon>
        <taxon>Bacteroidota</taxon>
        <taxon>Cytophagia</taxon>
        <taxon>Cytophagales</taxon>
        <taxon>Cytophagaceae</taxon>
        <taxon>Spirosoma</taxon>
    </lineage>
</organism>
<dbReference type="SMART" id="SM00347">
    <property type="entry name" value="HTH_MARR"/>
    <property type="match status" value="1"/>
</dbReference>
<dbReference type="GO" id="GO:0003677">
    <property type="term" value="F:DNA binding"/>
    <property type="evidence" value="ECO:0007669"/>
    <property type="project" value="UniProtKB-KW"/>
</dbReference>
<dbReference type="InterPro" id="IPR036390">
    <property type="entry name" value="WH_DNA-bd_sf"/>
</dbReference>
<reference evidence="5 6" key="1">
    <citation type="submission" date="2019-01" db="EMBL/GenBank/DDBJ databases">
        <title>Spirosoma flava sp. nov., a propanil-degrading bacterium isolated from herbicide-contaminated soil.</title>
        <authorList>
            <person name="Zhang L."/>
            <person name="Jiang J.-D."/>
        </authorList>
    </citation>
    <scope>NUCLEOTIDE SEQUENCE [LARGE SCALE GENOMIC DNA]</scope>
    <source>
        <strain evidence="5 6">TY50</strain>
    </source>
</reference>